<dbReference type="InterPro" id="IPR052022">
    <property type="entry name" value="26kDa_periplasmic_antigen"/>
</dbReference>
<dbReference type="Proteomes" id="UP000296822">
    <property type="component" value="Plasmid unnamed1"/>
</dbReference>
<dbReference type="AlphaFoldDB" id="A0A4D6HUB7"/>
<dbReference type="Pfam" id="PF04402">
    <property type="entry name" value="SIMPL"/>
    <property type="match status" value="1"/>
</dbReference>
<keyword evidence="1" id="KW-0614">Plasmid</keyword>
<dbReference type="GO" id="GO:0006974">
    <property type="term" value="P:DNA damage response"/>
    <property type="evidence" value="ECO:0007669"/>
    <property type="project" value="TreeGrafter"/>
</dbReference>
<dbReference type="EMBL" id="CP031306">
    <property type="protein sequence ID" value="QCC56477.1"/>
    <property type="molecule type" value="Genomic_DNA"/>
</dbReference>
<dbReference type="Gene3D" id="3.30.70.2970">
    <property type="entry name" value="Protein of unknown function (DUF541), domain 2"/>
    <property type="match status" value="1"/>
</dbReference>
<dbReference type="InterPro" id="IPR007497">
    <property type="entry name" value="SIMPL/DUF541"/>
</dbReference>
<sequence>MCLYQTSMENTVTTIATGQADTLPDKTRIKLEIIAEGDTAEAARQAVADHEATLRETLLTETSLSLEQIRATGFEVRHREDQFDPSQTGSDYRAVKDVQVDTQPGHVGDIVVIATDAGASVASVGFSITDSTRGDLEKQALANAMEKAREQSETLASVEDATVGTVLNVETREPSGMQTIVDDALEIGSDHDFQPSPISVSGEVEVTYELIQN</sequence>
<dbReference type="PANTHER" id="PTHR34387:SF2">
    <property type="entry name" value="SLR1258 PROTEIN"/>
    <property type="match status" value="1"/>
</dbReference>
<geneLocation type="plasmid" evidence="1">
    <name>unnamed1</name>
</geneLocation>
<organism evidence="1 2">
    <name type="scientific">Natronorubrum bangense</name>
    <dbReference type="NCBI Taxonomy" id="61858"/>
    <lineage>
        <taxon>Archaea</taxon>
        <taxon>Methanobacteriati</taxon>
        <taxon>Methanobacteriota</taxon>
        <taxon>Stenosarchaea group</taxon>
        <taxon>Halobacteria</taxon>
        <taxon>Halobacteriales</taxon>
        <taxon>Natrialbaceae</taxon>
        <taxon>Natronorubrum</taxon>
    </lineage>
</organism>
<accession>A0A4D6HUB7</accession>
<dbReference type="Gene3D" id="3.30.110.170">
    <property type="entry name" value="Protein of unknown function (DUF541), domain 1"/>
    <property type="match status" value="1"/>
</dbReference>
<gene>
    <name evidence="1" type="ORF">DV706_18360</name>
</gene>
<protein>
    <submittedName>
        <fullName evidence="1">DUF541 domain-containing protein</fullName>
    </submittedName>
</protein>
<dbReference type="KEGG" id="nbg:DV706_18360"/>
<reference evidence="1 2" key="1">
    <citation type="journal article" date="2019" name="Nat. Commun.">
        <title>A new type of DNA phosphorothioation-based antiviral system in archaea.</title>
        <authorList>
            <person name="Xiong L."/>
            <person name="Liu S."/>
            <person name="Chen S."/>
            <person name="Xiao Y."/>
            <person name="Zhu B."/>
            <person name="Gao Y."/>
            <person name="Zhang Y."/>
            <person name="Chen B."/>
            <person name="Luo J."/>
            <person name="Deng Z."/>
            <person name="Chen X."/>
            <person name="Wang L."/>
            <person name="Chen S."/>
        </authorList>
    </citation>
    <scope>NUCLEOTIDE SEQUENCE [LARGE SCALE GENOMIC DNA]</scope>
    <source>
        <strain evidence="1 2">JCM 10635</strain>
        <plasmid evidence="1 2">unnamed1</plasmid>
    </source>
</reference>
<evidence type="ECO:0000313" key="1">
    <source>
        <dbReference type="EMBL" id="QCC56477.1"/>
    </source>
</evidence>
<dbReference type="PANTHER" id="PTHR34387">
    <property type="entry name" value="SLR1258 PROTEIN"/>
    <property type="match status" value="1"/>
</dbReference>
<name>A0A4D6HUB7_9EURY</name>
<evidence type="ECO:0000313" key="2">
    <source>
        <dbReference type="Proteomes" id="UP000296822"/>
    </source>
</evidence>
<proteinExistence type="predicted"/>